<feature type="region of interest" description="Disordered" evidence="6">
    <location>
        <begin position="196"/>
        <end position="219"/>
    </location>
</feature>
<dbReference type="InterPro" id="IPR007471">
    <property type="entry name" value="N-end_Aminoacyl_Trfase_N"/>
</dbReference>
<dbReference type="KEGG" id="foc:113216601"/>
<evidence type="ECO:0000259" key="7">
    <source>
        <dbReference type="Pfam" id="PF04376"/>
    </source>
</evidence>
<dbReference type="InterPro" id="IPR016181">
    <property type="entry name" value="Acyl_CoA_acyltransferase"/>
</dbReference>
<evidence type="ECO:0000256" key="3">
    <source>
        <dbReference type="ARBA" id="ARBA00022786"/>
    </source>
</evidence>
<dbReference type="CTD" id="11101"/>
<dbReference type="PANTHER" id="PTHR21367:SF1">
    <property type="entry name" value="ARGINYL-TRNA--PROTEIN TRANSFERASE 1"/>
    <property type="match status" value="1"/>
</dbReference>
<dbReference type="GO" id="GO:0004057">
    <property type="term" value="F:arginyl-tRNA--protein transferase activity"/>
    <property type="evidence" value="ECO:0007669"/>
    <property type="project" value="UniProtKB-EC"/>
</dbReference>
<comment type="catalytic activity">
    <reaction evidence="5">
        <text>an N-terminal L-alpha-aminoacyl-[protein] + L-arginyl-tRNA(Arg) = an N-terminal L-arginyl-L-aminoacyl-[protein] + tRNA(Arg) + H(+)</text>
        <dbReference type="Rhea" id="RHEA:10208"/>
        <dbReference type="Rhea" id="RHEA-COMP:9658"/>
        <dbReference type="Rhea" id="RHEA-COMP:9673"/>
        <dbReference type="Rhea" id="RHEA-COMP:10636"/>
        <dbReference type="Rhea" id="RHEA-COMP:10638"/>
        <dbReference type="ChEBI" id="CHEBI:15378"/>
        <dbReference type="ChEBI" id="CHEBI:78442"/>
        <dbReference type="ChEBI" id="CHEBI:78513"/>
        <dbReference type="ChEBI" id="CHEBI:78597"/>
        <dbReference type="ChEBI" id="CHEBI:83562"/>
        <dbReference type="EC" id="2.3.2.8"/>
    </reaction>
</comment>
<dbReference type="Proteomes" id="UP000504606">
    <property type="component" value="Unplaced"/>
</dbReference>
<protein>
    <recommendedName>
        <fullName evidence="5">Arginyl-tRNA--protein transferase 1</fullName>
        <shortName evidence="5">Arginyltransferase 1</shortName>
        <shortName evidence="5">R-transferase 1</shortName>
        <ecNumber evidence="5">2.3.2.8</ecNumber>
    </recommendedName>
    <alternativeName>
        <fullName evidence="5">Arginine-tRNA--protein transferase 1</fullName>
    </alternativeName>
</protein>
<feature type="domain" description="N-end aminoacyl transferase N-terminal" evidence="7">
    <location>
        <begin position="24"/>
        <end position="95"/>
    </location>
</feature>
<accession>A0A6J1TFV5</accession>
<evidence type="ECO:0000313" key="9">
    <source>
        <dbReference type="Proteomes" id="UP000504606"/>
    </source>
</evidence>
<dbReference type="OrthoDB" id="74183at2759"/>
<dbReference type="SUPFAM" id="SSF55729">
    <property type="entry name" value="Acyl-CoA N-acyltransferases (Nat)"/>
    <property type="match status" value="1"/>
</dbReference>
<dbReference type="Pfam" id="PF04377">
    <property type="entry name" value="ATE_C"/>
    <property type="match status" value="1"/>
</dbReference>
<dbReference type="InterPro" id="IPR030700">
    <property type="entry name" value="N-end_Aminoacyl_Trfase"/>
</dbReference>
<dbReference type="GO" id="GO:0005737">
    <property type="term" value="C:cytoplasm"/>
    <property type="evidence" value="ECO:0007669"/>
    <property type="project" value="TreeGrafter"/>
</dbReference>
<evidence type="ECO:0000256" key="5">
    <source>
        <dbReference type="PIRNR" id="PIRNR037207"/>
    </source>
</evidence>
<keyword evidence="9" id="KW-1185">Reference proteome</keyword>
<evidence type="ECO:0000313" key="10">
    <source>
        <dbReference type="RefSeq" id="XP_026292168.1"/>
    </source>
</evidence>
<gene>
    <name evidence="10" type="primary">LOC113216601</name>
</gene>
<evidence type="ECO:0000259" key="8">
    <source>
        <dbReference type="Pfam" id="PF04377"/>
    </source>
</evidence>
<dbReference type="InterPro" id="IPR017137">
    <property type="entry name" value="Arg-tRNA-P_Trfase_1_euk"/>
</dbReference>
<proteinExistence type="inferred from homology"/>
<dbReference type="PIRSF" id="PIRSF037207">
    <property type="entry name" value="ATE1_euk"/>
    <property type="match status" value="1"/>
</dbReference>
<comment type="function">
    <text evidence="5">Involved in the post-translational conjugation of arginine to the N-terminal aspartate or glutamate of a protein. This arginylation is required for degradation of the protein via the ubiquitin pathway.</text>
</comment>
<keyword evidence="3 5" id="KW-0833">Ubl conjugation pathway</keyword>
<evidence type="ECO:0000256" key="1">
    <source>
        <dbReference type="ARBA" id="ARBA00009991"/>
    </source>
</evidence>
<sequence length="573" mass="66383">MASVMMEPKFGSVVENFKNENEGYKCGYCKSKSSNYSHGMWAHQLTVHDYQDLIDRGWRRSGYYCYKPTMHKICCPMYTIKCQAIDFKITKSQKKVIKRVNRFIDLGERVKSKLTGDDSNTCVFQEASSEGNPDWMAAQQTSHVASVNKEKFAQLKSSLQELKGDYSGASRETDTEVITESSDCLKQEVKLQDIVEENPATGTRSLKPGNGPDKDKPPCKKAKLLRLERRKQKLESKGLPLETSAQKQDINPKKLEDFLYQKMPPNPAHRLQVRLVRSQPPSAEFKNSFVESLNVYRRYQMAIHRDPETKCSESQYKRFLVKSPLELKLVRADELASVDQTWMWNLFVKYQKKIHKERDDECDRETFQHFLVDTPLKAWRPADGSGPPQGYGSFHQQYWLDEKLVAVGVIDILPRCVSSVYFYYDPDFSDLTLGTYGSLREVAFVRTLHSNAPELKWYYMGFYIHSCPKMRYKAGLSPSMLLCPETYTWHPIEECLPLLDKKKYSRLEPNPSVVDGNAFDNINELVVFYDLRPMYYSRYRELRGGSNDLEDEEVLHYAQLVGRTCAKRVLLLR</sequence>
<evidence type="ECO:0000256" key="6">
    <source>
        <dbReference type="SAM" id="MobiDB-lite"/>
    </source>
</evidence>
<keyword evidence="2 5" id="KW-0808">Transferase</keyword>
<evidence type="ECO:0000256" key="4">
    <source>
        <dbReference type="ARBA" id="ARBA00023315"/>
    </source>
</evidence>
<dbReference type="AlphaFoldDB" id="A0A6J1TFV5"/>
<keyword evidence="4 5" id="KW-0012">Acyltransferase</keyword>
<dbReference type="EC" id="2.3.2.8" evidence="5"/>
<reference evidence="10" key="1">
    <citation type="submission" date="2025-08" db="UniProtKB">
        <authorList>
            <consortium name="RefSeq"/>
        </authorList>
    </citation>
    <scope>IDENTIFICATION</scope>
    <source>
        <tissue evidence="10">Whole organism</tissue>
    </source>
</reference>
<dbReference type="PANTHER" id="PTHR21367">
    <property type="entry name" value="ARGININE-TRNA-PROTEIN TRANSFERASE 1"/>
    <property type="match status" value="1"/>
</dbReference>
<evidence type="ECO:0000256" key="2">
    <source>
        <dbReference type="ARBA" id="ARBA00022679"/>
    </source>
</evidence>
<name>A0A6J1TFV5_FRAOC</name>
<dbReference type="RefSeq" id="XP_026292168.1">
    <property type="nucleotide sequence ID" value="XM_026436383.2"/>
</dbReference>
<feature type="domain" description="N-end rule aminoacyl transferase C-terminal" evidence="8">
    <location>
        <begin position="345"/>
        <end position="483"/>
    </location>
</feature>
<comment type="similarity">
    <text evidence="1 5">Belongs to the R-transferase family.</text>
</comment>
<dbReference type="InterPro" id="IPR007472">
    <property type="entry name" value="N-end_Aminoacyl_Trfase_C"/>
</dbReference>
<dbReference type="GeneID" id="113216601"/>
<dbReference type="Pfam" id="PF04376">
    <property type="entry name" value="ATE_N"/>
    <property type="match status" value="1"/>
</dbReference>
<organism evidence="9 10">
    <name type="scientific">Frankliniella occidentalis</name>
    <name type="common">Western flower thrips</name>
    <name type="synonym">Euthrips occidentalis</name>
    <dbReference type="NCBI Taxonomy" id="133901"/>
    <lineage>
        <taxon>Eukaryota</taxon>
        <taxon>Metazoa</taxon>
        <taxon>Ecdysozoa</taxon>
        <taxon>Arthropoda</taxon>
        <taxon>Hexapoda</taxon>
        <taxon>Insecta</taxon>
        <taxon>Pterygota</taxon>
        <taxon>Neoptera</taxon>
        <taxon>Paraneoptera</taxon>
        <taxon>Thysanoptera</taxon>
        <taxon>Terebrantia</taxon>
        <taxon>Thripoidea</taxon>
        <taxon>Thripidae</taxon>
        <taxon>Frankliniella</taxon>
    </lineage>
</organism>